<evidence type="ECO:0000313" key="2">
    <source>
        <dbReference type="EMBL" id="GHE91741.1"/>
    </source>
</evidence>
<feature type="transmembrane region" description="Helical" evidence="1">
    <location>
        <begin position="169"/>
        <end position="187"/>
    </location>
</feature>
<feature type="transmembrane region" description="Helical" evidence="1">
    <location>
        <begin position="258"/>
        <end position="277"/>
    </location>
</feature>
<feature type="transmembrane region" description="Helical" evidence="1">
    <location>
        <begin position="199"/>
        <end position="215"/>
    </location>
</feature>
<feature type="transmembrane region" description="Helical" evidence="1">
    <location>
        <begin position="74"/>
        <end position="98"/>
    </location>
</feature>
<protein>
    <recommendedName>
        <fullName evidence="4">DUF998 domain-containing protein</fullName>
    </recommendedName>
</protein>
<feature type="transmembrane region" description="Helical" evidence="1">
    <location>
        <begin position="221"/>
        <end position="237"/>
    </location>
</feature>
<keyword evidence="3" id="KW-1185">Reference proteome</keyword>
<feature type="transmembrane region" description="Helical" evidence="1">
    <location>
        <begin position="289"/>
        <end position="309"/>
    </location>
</feature>
<evidence type="ECO:0008006" key="4">
    <source>
        <dbReference type="Google" id="ProtNLM"/>
    </source>
</evidence>
<dbReference type="EMBL" id="BNCH01000002">
    <property type="protein sequence ID" value="GHE91741.1"/>
    <property type="molecule type" value="Genomic_DNA"/>
</dbReference>
<gene>
    <name evidence="2" type="ORF">GCM10016455_09560</name>
</gene>
<reference evidence="3" key="1">
    <citation type="journal article" date="2019" name="Int. J. Syst. Evol. Microbiol.">
        <title>The Global Catalogue of Microorganisms (GCM) 10K type strain sequencing project: providing services to taxonomists for standard genome sequencing and annotation.</title>
        <authorList>
            <consortium name="The Broad Institute Genomics Platform"/>
            <consortium name="The Broad Institute Genome Sequencing Center for Infectious Disease"/>
            <person name="Wu L."/>
            <person name="Ma J."/>
        </authorList>
    </citation>
    <scope>NUCLEOTIDE SEQUENCE [LARGE SCALE GENOMIC DNA]</scope>
    <source>
        <strain evidence="3">KCTC 42443</strain>
    </source>
</reference>
<name>A0ABQ3IUH7_9RHOB</name>
<comment type="caution">
    <text evidence="2">The sequence shown here is derived from an EMBL/GenBank/DDBJ whole genome shotgun (WGS) entry which is preliminary data.</text>
</comment>
<feature type="transmembrane region" description="Helical" evidence="1">
    <location>
        <begin position="7"/>
        <end position="27"/>
    </location>
</feature>
<feature type="transmembrane region" description="Helical" evidence="1">
    <location>
        <begin position="140"/>
        <end position="157"/>
    </location>
</feature>
<evidence type="ECO:0000256" key="1">
    <source>
        <dbReference type="SAM" id="Phobius"/>
    </source>
</evidence>
<keyword evidence="1" id="KW-1133">Transmembrane helix</keyword>
<proteinExistence type="predicted"/>
<keyword evidence="1" id="KW-0812">Transmembrane</keyword>
<feature type="transmembrane region" description="Helical" evidence="1">
    <location>
        <begin position="110"/>
        <end position="128"/>
    </location>
</feature>
<evidence type="ECO:0000313" key="3">
    <source>
        <dbReference type="Proteomes" id="UP000609802"/>
    </source>
</evidence>
<organism evidence="2 3">
    <name type="scientific">Aliiroseovarius zhejiangensis</name>
    <dbReference type="NCBI Taxonomy" id="1632025"/>
    <lineage>
        <taxon>Bacteria</taxon>
        <taxon>Pseudomonadati</taxon>
        <taxon>Pseudomonadota</taxon>
        <taxon>Alphaproteobacteria</taxon>
        <taxon>Rhodobacterales</taxon>
        <taxon>Paracoccaceae</taxon>
        <taxon>Aliiroseovarius</taxon>
    </lineage>
</organism>
<dbReference type="RefSeq" id="WP_191285356.1">
    <property type="nucleotide sequence ID" value="NZ_BNCH01000002.1"/>
</dbReference>
<feature type="transmembrane region" description="Helical" evidence="1">
    <location>
        <begin position="47"/>
        <end position="67"/>
    </location>
</feature>
<dbReference type="Proteomes" id="UP000609802">
    <property type="component" value="Unassembled WGS sequence"/>
</dbReference>
<keyword evidence="1" id="KW-0472">Membrane</keyword>
<sequence>MTPLRARILTICGAALILMFFSELFFVNEGPSQMVHDLLSRPAEAGLELLELTAYYAFFAWILLLLLPYAERFGLAGLLLAGSLFGWVTEGTVIPLVHEAPPVSWVWPSISWHALIDVLLGLFALRWAMRRLGLTAQSCLFAGLGLIWAIWATWTWGEPGMDRAAPGAFAFYAFASSAVWLTGLVLLDHGGRWTATKAEHWGLGAAAAVLGGAMATTALPMSAGILTIAVATWWLLIRKAPRTPGKRWRIPSGGLVAHRYLVVVATPVTASLGYWFLWENGWRIPTEEVTAFALLLGVASYFWAIWHVFTTR</sequence>
<accession>A0ABQ3IUH7</accession>